<feature type="domain" description="RING-type" evidence="12">
    <location>
        <begin position="163"/>
        <end position="205"/>
    </location>
</feature>
<dbReference type="PROSITE" id="PS50089">
    <property type="entry name" value="ZF_RING_2"/>
    <property type="match status" value="1"/>
</dbReference>
<keyword evidence="3 11" id="KW-0812">Transmembrane</keyword>
<evidence type="ECO:0000313" key="14">
    <source>
        <dbReference type="Proteomes" id="UP000631114"/>
    </source>
</evidence>
<dbReference type="SMART" id="SM01197">
    <property type="entry name" value="FANCL_C"/>
    <property type="match status" value="1"/>
</dbReference>
<evidence type="ECO:0000256" key="4">
    <source>
        <dbReference type="ARBA" id="ARBA00022723"/>
    </source>
</evidence>
<evidence type="ECO:0000256" key="10">
    <source>
        <dbReference type="SAM" id="MobiDB-lite"/>
    </source>
</evidence>
<dbReference type="InterPro" id="IPR044602">
    <property type="entry name" value="ATL10/ATL72-79-like"/>
</dbReference>
<dbReference type="EMBL" id="JADFTS010000006">
    <property type="protein sequence ID" value="KAF9603775.1"/>
    <property type="molecule type" value="Genomic_DNA"/>
</dbReference>
<evidence type="ECO:0000256" key="5">
    <source>
        <dbReference type="ARBA" id="ARBA00022833"/>
    </source>
</evidence>
<dbReference type="PANTHER" id="PTHR46905">
    <property type="entry name" value="RING-H2 FINGER PROTEIN ATL78"/>
    <property type="match status" value="1"/>
</dbReference>
<keyword evidence="9" id="KW-0863">Zinc-finger</keyword>
<dbReference type="Gene3D" id="3.30.40.10">
    <property type="entry name" value="Zinc/RING finger domain, C3HC4 (zinc finger)"/>
    <property type="match status" value="1"/>
</dbReference>
<accession>A0A835LQJ8</accession>
<comment type="subcellular location">
    <subcellularLocation>
        <location evidence="1">Membrane</location>
        <topology evidence="1">Single-pass membrane protein</topology>
    </subcellularLocation>
</comment>
<dbReference type="PANTHER" id="PTHR46905:SF1">
    <property type="entry name" value="RING-TYPE E3 UBIQUITIN TRANSFERASE"/>
    <property type="match status" value="1"/>
</dbReference>
<keyword evidence="4" id="KW-0479">Metal-binding</keyword>
<dbReference type="OrthoDB" id="8062037at2759"/>
<dbReference type="GO" id="GO:0016740">
    <property type="term" value="F:transferase activity"/>
    <property type="evidence" value="ECO:0007669"/>
    <property type="project" value="UniProtKB-KW"/>
</dbReference>
<dbReference type="SUPFAM" id="SSF57850">
    <property type="entry name" value="RING/U-box"/>
    <property type="match status" value="1"/>
</dbReference>
<evidence type="ECO:0000256" key="1">
    <source>
        <dbReference type="ARBA" id="ARBA00004167"/>
    </source>
</evidence>
<comment type="caution">
    <text evidence="13">The sequence shown here is derived from an EMBL/GenBank/DDBJ whole genome shotgun (WGS) entry which is preliminary data.</text>
</comment>
<sequence length="241" mass="26066">MGGKSCLVYGRKMVKTMGKSPSIQSQVAILTGLVKTDTHTLSPKMPSPTAVLSAPISSPIPRDPHKDPWYPYSNGTHFNGNIAMVLIFVFCALVCAIAVNAAIRFMVRHTREEQGQEEQEQEQPHPQKLTNSSLPPNISFPTLVFSSGTKMKLAGAGAEAAECAICLSEFVDGDGVRILPKCKHGFHVKCIEGWLSSQVSCPTCRTTCIITSSSSMEDEHHDVESPAPVQALQRAVDRSST</sequence>
<feature type="region of interest" description="Disordered" evidence="10">
    <location>
        <begin position="113"/>
        <end position="136"/>
    </location>
</feature>
<evidence type="ECO:0000256" key="9">
    <source>
        <dbReference type="PROSITE-ProRule" id="PRU00175"/>
    </source>
</evidence>
<reference evidence="13 14" key="1">
    <citation type="submission" date="2020-10" db="EMBL/GenBank/DDBJ databases">
        <title>The Coptis chinensis genome and diversification of protoberbering-type alkaloids.</title>
        <authorList>
            <person name="Wang B."/>
            <person name="Shu S."/>
            <person name="Song C."/>
            <person name="Liu Y."/>
        </authorList>
    </citation>
    <scope>NUCLEOTIDE SEQUENCE [LARGE SCALE GENOMIC DNA]</scope>
    <source>
        <strain evidence="13">HL-2020</strain>
        <tissue evidence="13">Leaf</tissue>
    </source>
</reference>
<dbReference type="Pfam" id="PF13639">
    <property type="entry name" value="zf-RING_2"/>
    <property type="match status" value="1"/>
</dbReference>
<dbReference type="AlphaFoldDB" id="A0A835LQJ8"/>
<evidence type="ECO:0000256" key="7">
    <source>
        <dbReference type="ARBA" id="ARBA00023136"/>
    </source>
</evidence>
<dbReference type="InterPro" id="IPR013083">
    <property type="entry name" value="Znf_RING/FYVE/PHD"/>
</dbReference>
<evidence type="ECO:0000259" key="12">
    <source>
        <dbReference type="PROSITE" id="PS50089"/>
    </source>
</evidence>
<evidence type="ECO:0000256" key="3">
    <source>
        <dbReference type="ARBA" id="ARBA00022692"/>
    </source>
</evidence>
<keyword evidence="14" id="KW-1185">Reference proteome</keyword>
<keyword evidence="7 11" id="KW-0472">Membrane</keyword>
<evidence type="ECO:0000256" key="11">
    <source>
        <dbReference type="SAM" id="Phobius"/>
    </source>
</evidence>
<evidence type="ECO:0000256" key="8">
    <source>
        <dbReference type="ARBA" id="ARBA00024209"/>
    </source>
</evidence>
<comment type="similarity">
    <text evidence="8">Belongs to the RING-type zinc finger family. ATL subfamily.</text>
</comment>
<evidence type="ECO:0000256" key="2">
    <source>
        <dbReference type="ARBA" id="ARBA00022679"/>
    </source>
</evidence>
<name>A0A835LQJ8_9MAGN</name>
<dbReference type="GO" id="GO:0016567">
    <property type="term" value="P:protein ubiquitination"/>
    <property type="evidence" value="ECO:0007669"/>
    <property type="project" value="InterPro"/>
</dbReference>
<keyword evidence="2" id="KW-0808">Transferase</keyword>
<gene>
    <name evidence="13" type="ORF">IFM89_037861</name>
</gene>
<feature type="region of interest" description="Disordered" evidence="10">
    <location>
        <begin position="216"/>
        <end position="241"/>
    </location>
</feature>
<dbReference type="Proteomes" id="UP000631114">
    <property type="component" value="Unassembled WGS sequence"/>
</dbReference>
<dbReference type="InterPro" id="IPR001841">
    <property type="entry name" value="Znf_RING"/>
</dbReference>
<keyword evidence="6 11" id="KW-1133">Transmembrane helix</keyword>
<dbReference type="GO" id="GO:0016020">
    <property type="term" value="C:membrane"/>
    <property type="evidence" value="ECO:0007669"/>
    <property type="project" value="UniProtKB-SubCell"/>
</dbReference>
<keyword evidence="5" id="KW-0862">Zinc</keyword>
<evidence type="ECO:0000256" key="6">
    <source>
        <dbReference type="ARBA" id="ARBA00022989"/>
    </source>
</evidence>
<dbReference type="SMART" id="SM00184">
    <property type="entry name" value="RING"/>
    <property type="match status" value="1"/>
</dbReference>
<protein>
    <recommendedName>
        <fullName evidence="12">RING-type domain-containing protein</fullName>
    </recommendedName>
</protein>
<proteinExistence type="inferred from homology"/>
<evidence type="ECO:0000313" key="13">
    <source>
        <dbReference type="EMBL" id="KAF9603775.1"/>
    </source>
</evidence>
<dbReference type="GO" id="GO:0008270">
    <property type="term" value="F:zinc ion binding"/>
    <property type="evidence" value="ECO:0007669"/>
    <property type="project" value="UniProtKB-KW"/>
</dbReference>
<feature type="transmembrane region" description="Helical" evidence="11">
    <location>
        <begin position="82"/>
        <end position="103"/>
    </location>
</feature>
<organism evidence="13 14">
    <name type="scientific">Coptis chinensis</name>
    <dbReference type="NCBI Taxonomy" id="261450"/>
    <lineage>
        <taxon>Eukaryota</taxon>
        <taxon>Viridiplantae</taxon>
        <taxon>Streptophyta</taxon>
        <taxon>Embryophyta</taxon>
        <taxon>Tracheophyta</taxon>
        <taxon>Spermatophyta</taxon>
        <taxon>Magnoliopsida</taxon>
        <taxon>Ranunculales</taxon>
        <taxon>Ranunculaceae</taxon>
        <taxon>Coptidoideae</taxon>
        <taxon>Coptis</taxon>
    </lineage>
</organism>